<dbReference type="AlphaFoldDB" id="A0AA41Z5W9"/>
<evidence type="ECO:0000256" key="1">
    <source>
        <dbReference type="SAM" id="MobiDB-lite"/>
    </source>
</evidence>
<feature type="region of interest" description="Disordered" evidence="1">
    <location>
        <begin position="24"/>
        <end position="43"/>
    </location>
</feature>
<keyword evidence="2" id="KW-0732">Signal</keyword>
<gene>
    <name evidence="3" type="ORF">NEE01_01450</name>
</gene>
<dbReference type="RefSeq" id="WP_179514286.1">
    <property type="nucleotide sequence ID" value="NZ_JANFAV010000001.1"/>
</dbReference>
<feature type="compositionally biased region" description="Pro residues" evidence="1">
    <location>
        <begin position="31"/>
        <end position="41"/>
    </location>
</feature>
<accession>A0AA41Z5W9</accession>
<dbReference type="InterPro" id="IPR021847">
    <property type="entry name" value="DUF3443"/>
</dbReference>
<feature type="chain" id="PRO_5041251407" evidence="2">
    <location>
        <begin position="26"/>
        <end position="435"/>
    </location>
</feature>
<dbReference type="Pfam" id="PF11925">
    <property type="entry name" value="DUF3443"/>
    <property type="match status" value="1"/>
</dbReference>
<evidence type="ECO:0000313" key="3">
    <source>
        <dbReference type="EMBL" id="MCW6533442.1"/>
    </source>
</evidence>
<proteinExistence type="predicted"/>
<dbReference type="PROSITE" id="PS51257">
    <property type="entry name" value="PROKAR_LIPOPROTEIN"/>
    <property type="match status" value="1"/>
</dbReference>
<protein>
    <submittedName>
        <fullName evidence="3">DUF3443 domain-containing protein</fullName>
    </submittedName>
</protein>
<feature type="signal peptide" evidence="2">
    <location>
        <begin position="1"/>
        <end position="25"/>
    </location>
</feature>
<comment type="caution">
    <text evidence="3">The sequence shown here is derived from an EMBL/GenBank/DDBJ whole genome shotgun (WGS) entry which is preliminary data.</text>
</comment>
<keyword evidence="4" id="KW-1185">Reference proteome</keyword>
<organism evidence="3 4">
    <name type="scientific">Sphingomonas lycopersici</name>
    <dbReference type="NCBI Taxonomy" id="2951807"/>
    <lineage>
        <taxon>Bacteria</taxon>
        <taxon>Pseudomonadati</taxon>
        <taxon>Pseudomonadota</taxon>
        <taxon>Alphaproteobacteria</taxon>
        <taxon>Sphingomonadales</taxon>
        <taxon>Sphingomonadaceae</taxon>
        <taxon>Sphingomonas</taxon>
    </lineage>
</organism>
<name>A0AA41Z5W9_9SPHN</name>
<dbReference type="EMBL" id="JANFAV010000001">
    <property type="protein sequence ID" value="MCW6533442.1"/>
    <property type="molecule type" value="Genomic_DNA"/>
</dbReference>
<evidence type="ECO:0000313" key="4">
    <source>
        <dbReference type="Proteomes" id="UP001165565"/>
    </source>
</evidence>
<sequence length="435" mass="43845">MMRQILIVLLLALLGACGDGGGTTANTPASTPTPTPTPTSTPAPLANFTTVTIDAGPAALAAGPNGYTATNLPYVSVTLCVHGTQTCQTIDHVLLDTGSTGLRIIKSVLNANMLAGLPHQTSPAGNPVGECYQYVDGYVFGSVRTADFSIGGESVASMPFQVVADDGAFQTAPASCSSGGGTALTTVQEFGANGIIGVSTMATDCASACMVNGGSGAATYYDCPTSGCATVIARAANSSAPFQQLPNPVAAFAVNNNGTIVSLPAVPPTGAATLTGTVYFGIGTQTNNGLGNARILTTDSAGDLTATYKGTQLPNSFLDSGSNLYYFVDSGIPMCTQTNFTSFYCPPSPLALAVTLTGVNAATADASFTLYNAYTQPAASANAIPGIGANPNAVTGFHAIQRSFDFGLPFFYGRNVATAIEGRAAGGIAGPFYAF</sequence>
<dbReference type="Proteomes" id="UP001165565">
    <property type="component" value="Unassembled WGS sequence"/>
</dbReference>
<evidence type="ECO:0000256" key="2">
    <source>
        <dbReference type="SAM" id="SignalP"/>
    </source>
</evidence>
<reference evidence="3" key="1">
    <citation type="submission" date="2022-06" db="EMBL/GenBank/DDBJ databases">
        <title>Sphingomonas sp. nov. isolated from rhizosphere soil of tomato.</title>
        <authorList>
            <person name="Dong H."/>
            <person name="Gao R."/>
        </authorList>
    </citation>
    <scope>NUCLEOTIDE SEQUENCE</scope>
    <source>
        <strain evidence="3">MMSM24</strain>
    </source>
</reference>